<organism evidence="1 2">
    <name type="scientific">Mycena venus</name>
    <dbReference type="NCBI Taxonomy" id="2733690"/>
    <lineage>
        <taxon>Eukaryota</taxon>
        <taxon>Fungi</taxon>
        <taxon>Dikarya</taxon>
        <taxon>Basidiomycota</taxon>
        <taxon>Agaricomycotina</taxon>
        <taxon>Agaricomycetes</taxon>
        <taxon>Agaricomycetidae</taxon>
        <taxon>Agaricales</taxon>
        <taxon>Marasmiineae</taxon>
        <taxon>Mycenaceae</taxon>
        <taxon>Mycena</taxon>
    </lineage>
</organism>
<proteinExistence type="predicted"/>
<dbReference type="InterPro" id="IPR036537">
    <property type="entry name" value="Adaptor_Cbl_N_dom_sf"/>
</dbReference>
<reference evidence="1" key="1">
    <citation type="submission" date="2020-05" db="EMBL/GenBank/DDBJ databases">
        <title>Mycena genomes resolve the evolution of fungal bioluminescence.</title>
        <authorList>
            <person name="Tsai I.J."/>
        </authorList>
    </citation>
    <scope>NUCLEOTIDE SEQUENCE</scope>
    <source>
        <strain evidence="1">CCC161011</strain>
    </source>
</reference>
<dbReference type="EMBL" id="JACAZI010000014">
    <property type="protein sequence ID" value="KAF7344686.1"/>
    <property type="molecule type" value="Genomic_DNA"/>
</dbReference>
<dbReference type="Gene3D" id="1.20.930.20">
    <property type="entry name" value="Adaptor protein Cbl, N-terminal domain"/>
    <property type="match status" value="1"/>
</dbReference>
<accession>A0A8H6XQD1</accession>
<dbReference type="GO" id="GO:0007166">
    <property type="term" value="P:cell surface receptor signaling pathway"/>
    <property type="evidence" value="ECO:0007669"/>
    <property type="project" value="InterPro"/>
</dbReference>
<protein>
    <submittedName>
        <fullName evidence="1">CTLH domain-containing protein</fullName>
    </submittedName>
</protein>
<evidence type="ECO:0000313" key="2">
    <source>
        <dbReference type="Proteomes" id="UP000620124"/>
    </source>
</evidence>
<name>A0A8H6XQD1_9AGAR</name>
<dbReference type="InterPro" id="IPR059179">
    <property type="entry name" value="MLKL-like_MCAfunc"/>
</dbReference>
<gene>
    <name evidence="1" type="ORF">MVEN_01628900</name>
</gene>
<dbReference type="Proteomes" id="UP000620124">
    <property type="component" value="Unassembled WGS sequence"/>
</dbReference>
<comment type="caution">
    <text evidence="1">The sequence shown here is derived from an EMBL/GenBank/DDBJ whole genome shotgun (WGS) entry which is preliminary data.</text>
</comment>
<dbReference type="OrthoDB" id="3015449at2759"/>
<keyword evidence="2" id="KW-1185">Reference proteome</keyword>
<sequence>MPPGSPATADRILDYAAVAANALHDVAITSQIPFLARVCTITLTIIPMVQNTKFQRERCLRIIEEIHHSLCALTSLAIHSEHIQAPKMLDQIAQYAGTLQRFDSCLRSQQELGTIRRLFKQGEITAQLDTCETELRTSLGIFAAKHTVQLATAVVELNIDTETRHQELLELVSSQSSSFETVSLTKFLKCQLRIILVATCLPKNLSRAGVRA</sequence>
<evidence type="ECO:0000313" key="1">
    <source>
        <dbReference type="EMBL" id="KAF7344686.1"/>
    </source>
</evidence>
<dbReference type="CDD" id="cd21037">
    <property type="entry name" value="MLKL_NTD"/>
    <property type="match status" value="1"/>
</dbReference>
<dbReference type="AlphaFoldDB" id="A0A8H6XQD1"/>